<sequence>MKIKSALEFSHQLLSESIVAGDTVIDCTTGNGHDTLFLANLVGKNGTVYGFDIQAEAVNNTKALLKKNHVETDHIYLYNISHAKVDEVLPDETMISGAIFNLGYLPGGNKTIVTYPETTIAAIKGCLSHLCHNGVVIVVAYYGHPGGEREKNTVLEFGSQLDQKRYSVLKYSFLNQKHFPPILMAIQRID</sequence>
<dbReference type="Gene3D" id="3.40.50.150">
    <property type="entry name" value="Vaccinia Virus protein VP39"/>
    <property type="match status" value="1"/>
</dbReference>
<comment type="caution">
    <text evidence="1">The sequence shown here is derived from an EMBL/GenBank/DDBJ whole genome shotgun (WGS) entry which is preliminary data.</text>
</comment>
<protein>
    <submittedName>
        <fullName evidence="1">rRNA methylase</fullName>
    </submittedName>
</protein>
<dbReference type="AlphaFoldDB" id="A0A0R1LAB7"/>
<name>A0A0R1LAB7_9LACO</name>
<dbReference type="Proteomes" id="UP000051581">
    <property type="component" value="Unassembled WGS sequence"/>
</dbReference>
<dbReference type="InterPro" id="IPR010719">
    <property type="entry name" value="MnmM_MeTrfase"/>
</dbReference>
<dbReference type="RefSeq" id="WP_057822856.1">
    <property type="nucleotide sequence ID" value="NZ_AZEA01000001.1"/>
</dbReference>
<dbReference type="GO" id="GO:0008168">
    <property type="term" value="F:methyltransferase activity"/>
    <property type="evidence" value="ECO:0007669"/>
    <property type="project" value="UniProtKB-KW"/>
</dbReference>
<keyword evidence="1" id="KW-0808">Transferase</keyword>
<keyword evidence="1" id="KW-0489">Methyltransferase</keyword>
<accession>A0A0R1LAB7</accession>
<organism evidence="1 2">
    <name type="scientific">Lentilactobacillus sunkii DSM 19904</name>
    <dbReference type="NCBI Taxonomy" id="1423808"/>
    <lineage>
        <taxon>Bacteria</taxon>
        <taxon>Bacillati</taxon>
        <taxon>Bacillota</taxon>
        <taxon>Bacilli</taxon>
        <taxon>Lactobacillales</taxon>
        <taxon>Lactobacillaceae</taxon>
        <taxon>Lentilactobacillus</taxon>
    </lineage>
</organism>
<evidence type="ECO:0000313" key="2">
    <source>
        <dbReference type="Proteomes" id="UP000051581"/>
    </source>
</evidence>
<gene>
    <name evidence="1" type="ORF">FD17_GL000207</name>
</gene>
<dbReference type="Pfam" id="PF06962">
    <property type="entry name" value="rRNA_methylase"/>
    <property type="match status" value="1"/>
</dbReference>
<dbReference type="InterPro" id="IPR029063">
    <property type="entry name" value="SAM-dependent_MTases_sf"/>
</dbReference>
<keyword evidence="2" id="KW-1185">Reference proteome</keyword>
<dbReference type="EMBL" id="AZEA01000001">
    <property type="protein sequence ID" value="KRK89969.1"/>
    <property type="molecule type" value="Genomic_DNA"/>
</dbReference>
<dbReference type="PATRIC" id="fig|1423808.3.peg.206"/>
<evidence type="ECO:0000313" key="1">
    <source>
        <dbReference type="EMBL" id="KRK89969.1"/>
    </source>
</evidence>
<dbReference type="OrthoDB" id="9792989at2"/>
<proteinExistence type="predicted"/>
<reference evidence="1 2" key="1">
    <citation type="journal article" date="2015" name="Genome Announc.">
        <title>Expanding the biotechnology potential of lactobacilli through comparative genomics of 213 strains and associated genera.</title>
        <authorList>
            <person name="Sun Z."/>
            <person name="Harris H.M."/>
            <person name="McCann A."/>
            <person name="Guo C."/>
            <person name="Argimon S."/>
            <person name="Zhang W."/>
            <person name="Yang X."/>
            <person name="Jeffery I.B."/>
            <person name="Cooney J.C."/>
            <person name="Kagawa T.F."/>
            <person name="Liu W."/>
            <person name="Song Y."/>
            <person name="Salvetti E."/>
            <person name="Wrobel A."/>
            <person name="Rasinkangas P."/>
            <person name="Parkhill J."/>
            <person name="Rea M.C."/>
            <person name="O'Sullivan O."/>
            <person name="Ritari J."/>
            <person name="Douillard F.P."/>
            <person name="Paul Ross R."/>
            <person name="Yang R."/>
            <person name="Briner A.E."/>
            <person name="Felis G.E."/>
            <person name="de Vos W.M."/>
            <person name="Barrangou R."/>
            <person name="Klaenhammer T.R."/>
            <person name="Caufield P.W."/>
            <person name="Cui Y."/>
            <person name="Zhang H."/>
            <person name="O'Toole P.W."/>
        </authorList>
    </citation>
    <scope>NUCLEOTIDE SEQUENCE [LARGE SCALE GENOMIC DNA]</scope>
    <source>
        <strain evidence="1 2">DSM 19904</strain>
    </source>
</reference>
<dbReference type="PANTHER" id="PTHR35276">
    <property type="entry name" value="S-ADENOSYL-L-METHIONINE-DEPENDENT METHYLTRANSFERASES SUPERFAMILY PROTEIN"/>
    <property type="match status" value="1"/>
</dbReference>
<dbReference type="PANTHER" id="PTHR35276:SF1">
    <property type="entry name" value="TRNA (MNM(5)S(2)U34)-METHYLTRANSFERASE, CHLOROPLASTIC"/>
    <property type="match status" value="1"/>
</dbReference>
<dbReference type="SUPFAM" id="SSF53335">
    <property type="entry name" value="S-adenosyl-L-methionine-dependent methyltransferases"/>
    <property type="match status" value="1"/>
</dbReference>
<dbReference type="GO" id="GO:0032259">
    <property type="term" value="P:methylation"/>
    <property type="evidence" value="ECO:0007669"/>
    <property type="project" value="UniProtKB-KW"/>
</dbReference>